<dbReference type="InParanoid" id="A9UVI6"/>
<accession>A9UVI6</accession>
<dbReference type="GeneID" id="5890007"/>
<dbReference type="Proteomes" id="UP000001357">
    <property type="component" value="Unassembled WGS sequence"/>
</dbReference>
<name>A9UVI6_MONBE</name>
<dbReference type="RefSeq" id="XP_001744638.1">
    <property type="nucleotide sequence ID" value="XM_001744586.1"/>
</dbReference>
<proteinExistence type="predicted"/>
<evidence type="ECO:0000313" key="1">
    <source>
        <dbReference type="EMBL" id="EDQ90587.1"/>
    </source>
</evidence>
<evidence type="ECO:0000313" key="2">
    <source>
        <dbReference type="Proteomes" id="UP000001357"/>
    </source>
</evidence>
<dbReference type="EMBL" id="CH991547">
    <property type="protein sequence ID" value="EDQ90587.1"/>
    <property type="molecule type" value="Genomic_DNA"/>
</dbReference>
<sequence>MAQGRVATIKRKSIEYTLAGIEAKQLACHDIKLLLAPIFLTEPYTPGASVFDEDFSKLMQTVWKHQTLTHAQAKVLPYALDLMQTYAHASIGSVCIGADYLGSGLF</sequence>
<protein>
    <submittedName>
        <fullName evidence="1">Uncharacterized protein</fullName>
    </submittedName>
</protein>
<dbReference type="KEGG" id="mbr:MONBRDRAFT_24147"/>
<dbReference type="AlphaFoldDB" id="A9UVI6"/>
<reference evidence="1 2" key="1">
    <citation type="journal article" date="2008" name="Nature">
        <title>The genome of the choanoflagellate Monosiga brevicollis and the origin of metazoans.</title>
        <authorList>
            <consortium name="JGI Sequencing"/>
            <person name="King N."/>
            <person name="Westbrook M.J."/>
            <person name="Young S.L."/>
            <person name="Kuo A."/>
            <person name="Abedin M."/>
            <person name="Chapman J."/>
            <person name="Fairclough S."/>
            <person name="Hellsten U."/>
            <person name="Isogai Y."/>
            <person name="Letunic I."/>
            <person name="Marr M."/>
            <person name="Pincus D."/>
            <person name="Putnam N."/>
            <person name="Rokas A."/>
            <person name="Wright K.J."/>
            <person name="Zuzow R."/>
            <person name="Dirks W."/>
            <person name="Good M."/>
            <person name="Goodstein D."/>
            <person name="Lemons D."/>
            <person name="Li W."/>
            <person name="Lyons J.B."/>
            <person name="Morris A."/>
            <person name="Nichols S."/>
            <person name="Richter D.J."/>
            <person name="Salamov A."/>
            <person name="Bork P."/>
            <person name="Lim W.A."/>
            <person name="Manning G."/>
            <person name="Miller W.T."/>
            <person name="McGinnis W."/>
            <person name="Shapiro H."/>
            <person name="Tjian R."/>
            <person name="Grigoriev I.V."/>
            <person name="Rokhsar D."/>
        </authorList>
    </citation>
    <scope>NUCLEOTIDE SEQUENCE [LARGE SCALE GENOMIC DNA]</scope>
    <source>
        <strain evidence="2">MX1 / ATCC 50154</strain>
    </source>
</reference>
<organism evidence="1 2">
    <name type="scientific">Monosiga brevicollis</name>
    <name type="common">Choanoflagellate</name>
    <dbReference type="NCBI Taxonomy" id="81824"/>
    <lineage>
        <taxon>Eukaryota</taxon>
        <taxon>Choanoflagellata</taxon>
        <taxon>Craspedida</taxon>
        <taxon>Salpingoecidae</taxon>
        <taxon>Monosiga</taxon>
    </lineage>
</organism>
<gene>
    <name evidence="1" type="ORF">MONBRDRAFT_24147</name>
</gene>
<keyword evidence="2" id="KW-1185">Reference proteome</keyword>